<dbReference type="Gene3D" id="1.10.260.40">
    <property type="entry name" value="lambda repressor-like DNA-binding domains"/>
    <property type="match status" value="1"/>
</dbReference>
<dbReference type="RefSeq" id="WP_158640618.1">
    <property type="nucleotide sequence ID" value="NZ_CP042432.1"/>
</dbReference>
<organism evidence="2 3">
    <name type="scientific">Anseongella ginsenosidimutans</name>
    <dbReference type="NCBI Taxonomy" id="496056"/>
    <lineage>
        <taxon>Bacteria</taxon>
        <taxon>Pseudomonadati</taxon>
        <taxon>Bacteroidota</taxon>
        <taxon>Sphingobacteriia</taxon>
        <taxon>Sphingobacteriales</taxon>
        <taxon>Sphingobacteriaceae</taxon>
        <taxon>Anseongella</taxon>
    </lineage>
</organism>
<protein>
    <submittedName>
        <fullName evidence="2">Helix-turn-helix protein</fullName>
    </submittedName>
</protein>
<dbReference type="Proteomes" id="UP000295807">
    <property type="component" value="Unassembled WGS sequence"/>
</dbReference>
<dbReference type="EMBL" id="SMAD01000005">
    <property type="protein sequence ID" value="TCS87280.1"/>
    <property type="molecule type" value="Genomic_DNA"/>
</dbReference>
<sequence length="173" mass="20022">MKKRYPDYITAYIKAFGQNVKKIRLEKKLTQLQLANIADVERNHIYRLEKGHHGATLTTVIAVALALGKLPRELHEFYHKLPLNKDPEIPSSKHGENETTRLVRMLVYEEGFFDDEYRKAGDVVTHFRNQDKNLNSSAVSGALRTLWLNKVLDRLPGEKKGTFKYQKKKKSSE</sequence>
<evidence type="ECO:0000313" key="2">
    <source>
        <dbReference type="EMBL" id="TCS87280.1"/>
    </source>
</evidence>
<feature type="domain" description="HTH cro/C1-type" evidence="1">
    <location>
        <begin position="20"/>
        <end position="74"/>
    </location>
</feature>
<dbReference type="Pfam" id="PF01381">
    <property type="entry name" value="HTH_3"/>
    <property type="match status" value="1"/>
</dbReference>
<evidence type="ECO:0000259" key="1">
    <source>
        <dbReference type="PROSITE" id="PS50943"/>
    </source>
</evidence>
<dbReference type="CDD" id="cd00093">
    <property type="entry name" value="HTH_XRE"/>
    <property type="match status" value="1"/>
</dbReference>
<accession>A0A4R3KQW1</accession>
<reference evidence="2 3" key="1">
    <citation type="submission" date="2019-03" db="EMBL/GenBank/DDBJ databases">
        <title>Genomic Encyclopedia of Type Strains, Phase IV (KMG-IV): sequencing the most valuable type-strain genomes for metagenomic binning, comparative biology and taxonomic classification.</title>
        <authorList>
            <person name="Goeker M."/>
        </authorList>
    </citation>
    <scope>NUCLEOTIDE SEQUENCE [LARGE SCALE GENOMIC DNA]</scope>
    <source>
        <strain evidence="2 3">DSM 21100</strain>
    </source>
</reference>
<comment type="caution">
    <text evidence="2">The sequence shown here is derived from an EMBL/GenBank/DDBJ whole genome shotgun (WGS) entry which is preliminary data.</text>
</comment>
<dbReference type="AlphaFoldDB" id="A0A4R3KQW1"/>
<keyword evidence="3" id="KW-1185">Reference proteome</keyword>
<dbReference type="SMART" id="SM00530">
    <property type="entry name" value="HTH_XRE"/>
    <property type="match status" value="1"/>
</dbReference>
<proteinExistence type="predicted"/>
<dbReference type="InterPro" id="IPR001387">
    <property type="entry name" value="Cro/C1-type_HTH"/>
</dbReference>
<dbReference type="InterPro" id="IPR010982">
    <property type="entry name" value="Lambda_DNA-bd_dom_sf"/>
</dbReference>
<dbReference type="SUPFAM" id="SSF47413">
    <property type="entry name" value="lambda repressor-like DNA-binding domains"/>
    <property type="match status" value="1"/>
</dbReference>
<name>A0A4R3KQW1_9SPHI</name>
<dbReference type="GO" id="GO:0003677">
    <property type="term" value="F:DNA binding"/>
    <property type="evidence" value="ECO:0007669"/>
    <property type="project" value="InterPro"/>
</dbReference>
<evidence type="ECO:0000313" key="3">
    <source>
        <dbReference type="Proteomes" id="UP000295807"/>
    </source>
</evidence>
<dbReference type="PROSITE" id="PS50943">
    <property type="entry name" value="HTH_CROC1"/>
    <property type="match status" value="1"/>
</dbReference>
<gene>
    <name evidence="2" type="ORF">EDD80_10594</name>
</gene>